<evidence type="ECO:0000256" key="5">
    <source>
        <dbReference type="ARBA" id="ARBA00015004"/>
    </source>
</evidence>
<dbReference type="FunFam" id="3.80.10.10:FF:001275">
    <property type="entry name" value="Protein CBG01587"/>
    <property type="match status" value="1"/>
</dbReference>
<dbReference type="Pfam" id="PF01302">
    <property type="entry name" value="CAP_GLY"/>
    <property type="match status" value="1"/>
</dbReference>
<evidence type="ECO:0000256" key="1">
    <source>
        <dbReference type="ARBA" id="ARBA00004141"/>
    </source>
</evidence>
<dbReference type="Gene3D" id="2.30.30.190">
    <property type="entry name" value="CAP Gly-rich-like domain"/>
    <property type="match status" value="1"/>
</dbReference>
<keyword evidence="11" id="KW-0460">Magnesium</keyword>
<evidence type="ECO:0000256" key="15">
    <source>
        <dbReference type="ARBA" id="ARBA00023186"/>
    </source>
</evidence>
<feature type="domain" description="CAP-Gly" evidence="19">
    <location>
        <begin position="542"/>
        <end position="578"/>
    </location>
</feature>
<dbReference type="GO" id="GO:0008324">
    <property type="term" value="F:monoatomic cation transmembrane transporter activity"/>
    <property type="evidence" value="ECO:0007669"/>
    <property type="project" value="InterPro"/>
</dbReference>
<keyword evidence="6" id="KW-0813">Transport</keyword>
<dbReference type="SUPFAM" id="SSF52058">
    <property type="entry name" value="L domain-like"/>
    <property type="match status" value="1"/>
</dbReference>
<keyword evidence="13" id="KW-0406">Ion transport</keyword>
<dbReference type="SUPFAM" id="SSF54236">
    <property type="entry name" value="Ubiquitin-like"/>
    <property type="match status" value="1"/>
</dbReference>
<dbReference type="GO" id="GO:0005737">
    <property type="term" value="C:cytoplasm"/>
    <property type="evidence" value="ECO:0007669"/>
    <property type="project" value="UniProtKB-SubCell"/>
</dbReference>
<evidence type="ECO:0000256" key="13">
    <source>
        <dbReference type="ARBA" id="ARBA00023065"/>
    </source>
</evidence>
<evidence type="ECO:0000256" key="8">
    <source>
        <dbReference type="ARBA" id="ARBA00022614"/>
    </source>
</evidence>
<feature type="transmembrane region" description="Helical" evidence="18">
    <location>
        <begin position="163"/>
        <end position="192"/>
    </location>
</feature>
<dbReference type="Pfam" id="PF01769">
    <property type="entry name" value="MgtE"/>
    <property type="match status" value="2"/>
</dbReference>
<evidence type="ECO:0000256" key="7">
    <source>
        <dbReference type="ARBA" id="ARBA00022490"/>
    </source>
</evidence>
<proteinExistence type="inferred from homology"/>
<feature type="transmembrane region" description="Helical" evidence="18">
    <location>
        <begin position="431"/>
        <end position="457"/>
    </location>
</feature>
<dbReference type="SUPFAM" id="SSF161093">
    <property type="entry name" value="MgtE membrane domain-like"/>
    <property type="match status" value="2"/>
</dbReference>
<dbReference type="GO" id="GO:0005886">
    <property type="term" value="C:plasma membrane"/>
    <property type="evidence" value="ECO:0007669"/>
    <property type="project" value="TreeGrafter"/>
</dbReference>
<protein>
    <recommendedName>
        <fullName evidence="5">Tubulin-specific chaperone E</fullName>
    </recommendedName>
    <alternativeName>
        <fullName evidence="17">Tubulin-folding cofactor E</fullName>
    </alternativeName>
</protein>
<evidence type="ECO:0000256" key="9">
    <source>
        <dbReference type="ARBA" id="ARBA00022692"/>
    </source>
</evidence>
<evidence type="ECO:0000256" key="11">
    <source>
        <dbReference type="ARBA" id="ARBA00022842"/>
    </source>
</evidence>
<dbReference type="CTD" id="9798806"/>
<comment type="subcellular location">
    <subcellularLocation>
        <location evidence="2">Cytoplasm</location>
    </subcellularLocation>
    <subcellularLocation>
        <location evidence="1">Membrane</location>
        <topology evidence="1">Multi-pass membrane protein</topology>
    </subcellularLocation>
</comment>
<comment type="similarity">
    <text evidence="3">Belongs to the TBCE family.</text>
</comment>
<evidence type="ECO:0000256" key="3">
    <source>
        <dbReference type="ARBA" id="ARBA00006286"/>
    </source>
</evidence>
<sequence>MKGGGGIGDGKKDYQAAVHEGLTTFDQLGIALEDVGKTLDAETATTGGGFLSRVMNETSSLKRKSYDQSNDLVNMSVVPAESSYVLFFQVLFPFVVAGLGMVFAGLVLSVVVTWPLFEEIPEILILVPALLGLKGNLEMTLASRLSTLANLGHMDSSKQRKDVVIANLALVQVQATVVAFLASAFAAALAFIPTGEIDWAHGALMCASSLATACSASLVLSLLMVAVIVTSRKYNINPDNVATPIAASLGDLTTLSVLAFFGTVFLKAHNTESWLNGVVIIVFLLLLPFWVKVAKENEGTRETLYNGWTPVIMSMLISSAGGFILETAVRKYHSLSTYGPVLNGVGGNLAAVQASRLSTYFHKAAAIGELPNGWTVQRFTSFTRAFFSKEWDSRSARVLLLLVVPGHICFNALIQLFTYSSKSNVTPHGPLFTSLYMIAAIIQVMILLFVCQFLVSLLWKWKIDPDNSVIPYLTALGDLLGTGLLFIVFLTTDCFDPQELANNVVNITPTNSNMEVGQRVRINFENATIRYIGEVSGYGSQIWVGLEWDDSTRGKHDGVVKGHRYFQTKHPTGGSLMKMEAVPKPTDILFEIKDRYAEEERVENEIELTKSSKKIELIGMEQTAAKQSNIEKLINIVLDNRSVGFPPPSDSPQFILCRELNLYGNLLYKWQTVKRILEFFPRIQELNLRRNRMQSFNEDEDGELEGEESIYSESCKKLVISECTISEESMDSIIRRFPSAAEIVAFGNELTRFTVSDVVANRLTSLDLEDNLFGSMNSIEGYFPNLTQLSLANCGISSLVGLDGTSKFPNLEYLNLRGNTILDWPSVNAMRSLKNLKRLLFDCKHLEVEKGVHSYEVVVAKLSTLIDLNRFDISEVERRSAEIRFLNKYAGIENKSNHDEDIKRLIAIHGEPTLDTAKKGLTVVKIRIECGNRVESRKLPLAMSVQKIRDMLARLFKTPHSSNIRLYLVMAEKTKQHRIELDNPLRDFGYYSPSEDRDILVVEHD</sequence>
<organism evidence="20 21">
    <name type="scientific">Caenorhabditis remanei</name>
    <name type="common">Caenorhabditis vulgaris</name>
    <dbReference type="NCBI Taxonomy" id="31234"/>
    <lineage>
        <taxon>Eukaryota</taxon>
        <taxon>Metazoa</taxon>
        <taxon>Ecdysozoa</taxon>
        <taxon>Nematoda</taxon>
        <taxon>Chromadorea</taxon>
        <taxon>Rhabditida</taxon>
        <taxon>Rhabditina</taxon>
        <taxon>Rhabditomorpha</taxon>
        <taxon>Rhabditoidea</taxon>
        <taxon>Rhabditidae</taxon>
        <taxon>Peloderinae</taxon>
        <taxon>Caenorhabditis</taxon>
    </lineage>
</organism>
<dbReference type="GeneID" id="9798806"/>
<comment type="subunit">
    <text evidence="16">Supercomplex made of cofactors A to E. Cofactors A and D function by capturing and stabilizing tubulin in a quasi-native conformation. Cofactor E binds to the cofactor D-tubulin complex; interaction with cofactor C then causes the release of tubulin polypeptides that are committed to the native state.</text>
</comment>
<dbReference type="Gene3D" id="3.10.20.90">
    <property type="entry name" value="Phosphatidylinositol 3-kinase Catalytic Subunit, Chain A, domain 1"/>
    <property type="match status" value="1"/>
</dbReference>
<dbReference type="Gene3D" id="3.80.10.10">
    <property type="entry name" value="Ribonuclease Inhibitor"/>
    <property type="match status" value="2"/>
</dbReference>
<dbReference type="PROSITE" id="PS00845">
    <property type="entry name" value="CAP_GLY_1"/>
    <property type="match status" value="1"/>
</dbReference>
<dbReference type="InterPro" id="IPR001611">
    <property type="entry name" value="Leu-rich_rpt"/>
</dbReference>
<feature type="transmembrane region" description="Helical" evidence="18">
    <location>
        <begin position="84"/>
        <end position="111"/>
    </location>
</feature>
<dbReference type="EMBL" id="WUAV01000004">
    <property type="protein sequence ID" value="KAF1758259.1"/>
    <property type="molecule type" value="Genomic_DNA"/>
</dbReference>
<dbReference type="PANTHER" id="PTHR16228">
    <property type="entry name" value="DIVALENT CATION TRANSPORTER SOLUTE CARRIER FAMILY 41"/>
    <property type="match status" value="1"/>
</dbReference>
<dbReference type="SUPFAM" id="SSF74924">
    <property type="entry name" value="Cap-Gly domain"/>
    <property type="match status" value="1"/>
</dbReference>
<dbReference type="InterPro" id="IPR029071">
    <property type="entry name" value="Ubiquitin-like_domsf"/>
</dbReference>
<dbReference type="InterPro" id="IPR000938">
    <property type="entry name" value="CAP-Gly_domain"/>
</dbReference>
<dbReference type="InterPro" id="IPR036859">
    <property type="entry name" value="CAP-Gly_dom_sf"/>
</dbReference>
<dbReference type="InterPro" id="IPR032675">
    <property type="entry name" value="LRR_dom_sf"/>
</dbReference>
<keyword evidence="9 18" id="KW-0812">Transmembrane</keyword>
<feature type="transmembrane region" description="Helical" evidence="18">
    <location>
        <begin position="469"/>
        <end position="490"/>
    </location>
</feature>
<dbReference type="InterPro" id="IPR006667">
    <property type="entry name" value="SLC41_membr_dom"/>
</dbReference>
<feature type="transmembrane region" description="Helical" evidence="18">
    <location>
        <begin position="398"/>
        <end position="419"/>
    </location>
</feature>
<dbReference type="CDD" id="cd17044">
    <property type="entry name" value="Ubl_TBCE"/>
    <property type="match status" value="1"/>
</dbReference>
<feature type="transmembrane region" description="Helical" evidence="18">
    <location>
        <begin position="273"/>
        <end position="291"/>
    </location>
</feature>
<evidence type="ECO:0000313" key="21">
    <source>
        <dbReference type="Proteomes" id="UP000483820"/>
    </source>
</evidence>
<name>A0A6A5GUQ3_CAERE</name>
<gene>
    <name evidence="20" type="ORF">GCK72_014717</name>
</gene>
<dbReference type="SMART" id="SM01052">
    <property type="entry name" value="CAP_GLY"/>
    <property type="match status" value="1"/>
</dbReference>
<keyword evidence="14 18" id="KW-0472">Membrane</keyword>
<keyword evidence="12 18" id="KW-1133">Transmembrane helix</keyword>
<comment type="similarity">
    <text evidence="4">Belongs to the SLC41A transporter family.</text>
</comment>
<keyword evidence="15" id="KW-0143">Chaperone</keyword>
<evidence type="ECO:0000256" key="2">
    <source>
        <dbReference type="ARBA" id="ARBA00004496"/>
    </source>
</evidence>
<dbReference type="FunFam" id="2.30.30.190:FF:000016">
    <property type="entry name" value="Tubulin-folding cofactor E"/>
    <property type="match status" value="1"/>
</dbReference>
<dbReference type="AlphaFoldDB" id="A0A6A5GUQ3"/>
<evidence type="ECO:0000256" key="17">
    <source>
        <dbReference type="ARBA" id="ARBA00030180"/>
    </source>
</evidence>
<feature type="transmembrane region" description="Helical" evidence="18">
    <location>
        <begin position="241"/>
        <end position="266"/>
    </location>
</feature>
<dbReference type="FunFam" id="1.10.357.20:FF:000001">
    <property type="entry name" value="Solute carrier family 41 member 2"/>
    <property type="match status" value="1"/>
</dbReference>
<evidence type="ECO:0000256" key="10">
    <source>
        <dbReference type="ARBA" id="ARBA00022737"/>
    </source>
</evidence>
<evidence type="ECO:0000256" key="16">
    <source>
        <dbReference type="ARBA" id="ARBA00026055"/>
    </source>
</evidence>
<keyword evidence="10" id="KW-0677">Repeat</keyword>
<dbReference type="InterPro" id="IPR036739">
    <property type="entry name" value="SLC41_membr_dom_sf"/>
</dbReference>
<dbReference type="KEGG" id="crq:GCK72_014717"/>
<dbReference type="RefSeq" id="XP_053585194.1">
    <property type="nucleotide sequence ID" value="XM_053730422.1"/>
</dbReference>
<keyword evidence="7" id="KW-0963">Cytoplasm</keyword>
<evidence type="ECO:0000256" key="18">
    <source>
        <dbReference type="SAM" id="Phobius"/>
    </source>
</evidence>
<evidence type="ECO:0000256" key="14">
    <source>
        <dbReference type="ARBA" id="ARBA00023136"/>
    </source>
</evidence>
<dbReference type="Gene3D" id="1.10.357.20">
    <property type="entry name" value="SLC41 divalent cation transporters, integral membrane domain"/>
    <property type="match status" value="2"/>
</dbReference>
<dbReference type="InterPro" id="IPR044079">
    <property type="entry name" value="Ubl_TBCE"/>
</dbReference>
<dbReference type="Proteomes" id="UP000483820">
    <property type="component" value="Chromosome IV"/>
</dbReference>
<feature type="transmembrane region" description="Helical" evidence="18">
    <location>
        <begin position="204"/>
        <end position="229"/>
    </location>
</feature>
<reference evidence="20 21" key="1">
    <citation type="submission" date="2019-12" db="EMBL/GenBank/DDBJ databases">
        <title>Chromosome-level assembly of the Caenorhabditis remanei genome.</title>
        <authorList>
            <person name="Teterina A.A."/>
            <person name="Willis J.H."/>
            <person name="Phillips P.C."/>
        </authorList>
    </citation>
    <scope>NUCLEOTIDE SEQUENCE [LARGE SCALE GENOMIC DNA]</scope>
    <source>
        <strain evidence="20 21">PX506</strain>
        <tissue evidence="20">Whole organism</tissue>
    </source>
</reference>
<evidence type="ECO:0000256" key="12">
    <source>
        <dbReference type="ARBA" id="ARBA00022989"/>
    </source>
</evidence>
<feature type="transmembrane region" description="Helical" evidence="18">
    <location>
        <begin position="311"/>
        <end position="329"/>
    </location>
</feature>
<evidence type="ECO:0000259" key="19">
    <source>
        <dbReference type="PROSITE" id="PS50245"/>
    </source>
</evidence>
<dbReference type="PANTHER" id="PTHR16228:SF7">
    <property type="entry name" value="SLC41A_MGTE INTEGRAL MEMBRANE DOMAIN-CONTAINING PROTEIN"/>
    <property type="match status" value="1"/>
</dbReference>
<dbReference type="PROSITE" id="PS50245">
    <property type="entry name" value="CAP_GLY_2"/>
    <property type="match status" value="1"/>
</dbReference>
<evidence type="ECO:0000256" key="4">
    <source>
        <dbReference type="ARBA" id="ARBA00009749"/>
    </source>
</evidence>
<evidence type="ECO:0000313" key="20">
    <source>
        <dbReference type="EMBL" id="KAF1758259.1"/>
    </source>
</evidence>
<comment type="caution">
    <text evidence="20">The sequence shown here is derived from an EMBL/GenBank/DDBJ whole genome shotgun (WGS) entry which is preliminary data.</text>
</comment>
<accession>A0A6A5GUQ3</accession>
<dbReference type="PROSITE" id="PS51450">
    <property type="entry name" value="LRR"/>
    <property type="match status" value="1"/>
</dbReference>
<dbReference type="InterPro" id="IPR045349">
    <property type="entry name" value="SLC41A1-3"/>
</dbReference>
<keyword evidence="8" id="KW-0433">Leucine-rich repeat</keyword>
<evidence type="ECO:0000256" key="6">
    <source>
        <dbReference type="ARBA" id="ARBA00022448"/>
    </source>
</evidence>